<sequence>MRRVTLADAQFRPDLDFVLPGLLRGTVGLIVGQGAVGKSFWRFSLQSASR</sequence>
<dbReference type="AlphaFoldDB" id="T1A1M4"/>
<dbReference type="EMBL" id="AUZZ01005129">
    <property type="protein sequence ID" value="EQD50823.1"/>
    <property type="molecule type" value="Genomic_DNA"/>
</dbReference>
<proteinExistence type="predicted"/>
<gene>
    <name evidence="1" type="ORF">B2A_07170</name>
</gene>
<reference evidence="1" key="1">
    <citation type="submission" date="2013-08" db="EMBL/GenBank/DDBJ databases">
        <authorList>
            <person name="Mendez C."/>
            <person name="Richter M."/>
            <person name="Ferrer M."/>
            <person name="Sanchez J."/>
        </authorList>
    </citation>
    <scope>NUCLEOTIDE SEQUENCE</scope>
</reference>
<comment type="caution">
    <text evidence="1">The sequence shown here is derived from an EMBL/GenBank/DDBJ whole genome shotgun (WGS) entry which is preliminary data.</text>
</comment>
<protein>
    <submittedName>
        <fullName evidence="1">Uncharacterized protein</fullName>
    </submittedName>
</protein>
<organism evidence="1">
    <name type="scientific">mine drainage metagenome</name>
    <dbReference type="NCBI Taxonomy" id="410659"/>
    <lineage>
        <taxon>unclassified sequences</taxon>
        <taxon>metagenomes</taxon>
        <taxon>ecological metagenomes</taxon>
    </lineage>
</organism>
<feature type="non-terminal residue" evidence="1">
    <location>
        <position position="50"/>
    </location>
</feature>
<accession>T1A1M4</accession>
<evidence type="ECO:0000313" key="1">
    <source>
        <dbReference type="EMBL" id="EQD50823.1"/>
    </source>
</evidence>
<reference evidence="1" key="2">
    <citation type="journal article" date="2014" name="ISME J.">
        <title>Microbial stratification in low pH oxic and suboxic macroscopic growths along an acid mine drainage.</title>
        <authorList>
            <person name="Mendez-Garcia C."/>
            <person name="Mesa V."/>
            <person name="Sprenger R.R."/>
            <person name="Richter M."/>
            <person name="Diez M.S."/>
            <person name="Solano J."/>
            <person name="Bargiela R."/>
            <person name="Golyshina O.V."/>
            <person name="Manteca A."/>
            <person name="Ramos J.L."/>
            <person name="Gallego J.R."/>
            <person name="Llorente I."/>
            <person name="Martins Dos Santos V.A."/>
            <person name="Jensen O.N."/>
            <person name="Pelaez A.I."/>
            <person name="Sanchez J."/>
            <person name="Ferrer M."/>
        </authorList>
    </citation>
    <scope>NUCLEOTIDE SEQUENCE</scope>
</reference>
<dbReference type="InterPro" id="IPR027417">
    <property type="entry name" value="P-loop_NTPase"/>
</dbReference>
<name>T1A1M4_9ZZZZ</name>
<dbReference type="Gene3D" id="3.40.50.300">
    <property type="entry name" value="P-loop containing nucleotide triphosphate hydrolases"/>
    <property type="match status" value="1"/>
</dbReference>